<proteinExistence type="predicted"/>
<organism evidence="1">
    <name type="scientific">Cladocopium goreaui</name>
    <dbReference type="NCBI Taxonomy" id="2562237"/>
    <lineage>
        <taxon>Eukaryota</taxon>
        <taxon>Sar</taxon>
        <taxon>Alveolata</taxon>
        <taxon>Dinophyceae</taxon>
        <taxon>Suessiales</taxon>
        <taxon>Symbiodiniaceae</taxon>
        <taxon>Cladocopium</taxon>
    </lineage>
</organism>
<sequence length="221" mass="24717">MLVSMVFGMSFLDFSPSNQLQHLELFAGDCAVSRAEQWEGRKVMAMDIAFGGSNMDLLSPQGFLGAIYHACRLEPGSGALAAPVCSSFVFVNRGTSRRSSSRPMGEERYQSVRAGNVLTARTLIIMMICHALGCFWCLEQPKGSLMEELPVFQQFLKKIPTWKHCFNMRDYGAASQKPTWLYASEEIINELPCFKPKWLPEIPAAEMVVKYVDGSGKERVK</sequence>
<feature type="non-terminal residue" evidence="1">
    <location>
        <position position="1"/>
    </location>
</feature>
<evidence type="ECO:0000313" key="2">
    <source>
        <dbReference type="EMBL" id="CAL1137644.1"/>
    </source>
</evidence>
<evidence type="ECO:0000313" key="1">
    <source>
        <dbReference type="EMBL" id="CAI3984269.1"/>
    </source>
</evidence>
<reference evidence="1" key="1">
    <citation type="submission" date="2022-10" db="EMBL/GenBank/DDBJ databases">
        <authorList>
            <person name="Chen Y."/>
            <person name="Dougan E. K."/>
            <person name="Chan C."/>
            <person name="Rhodes N."/>
            <person name="Thang M."/>
        </authorList>
    </citation>
    <scope>NUCLEOTIDE SEQUENCE</scope>
</reference>
<comment type="caution">
    <text evidence="1">The sequence shown here is derived from an EMBL/GenBank/DDBJ whole genome shotgun (WGS) entry which is preliminary data.</text>
</comment>
<dbReference type="EMBL" id="CAMXCT020000876">
    <property type="protein sequence ID" value="CAL1137644.1"/>
    <property type="molecule type" value="Genomic_DNA"/>
</dbReference>
<keyword evidence="3" id="KW-1185">Reference proteome</keyword>
<name>A0A9P1C393_9DINO</name>
<protein>
    <submittedName>
        <fullName evidence="1">Uncharacterized protein</fullName>
    </submittedName>
</protein>
<dbReference type="Proteomes" id="UP001152797">
    <property type="component" value="Unassembled WGS sequence"/>
</dbReference>
<evidence type="ECO:0000313" key="3">
    <source>
        <dbReference type="Proteomes" id="UP001152797"/>
    </source>
</evidence>
<gene>
    <name evidence="1" type="ORF">C1SCF055_LOCUS11812</name>
</gene>
<accession>A0A9P1C393</accession>
<dbReference type="EMBL" id="CAMXCT030000876">
    <property type="protein sequence ID" value="CAL4771581.1"/>
    <property type="molecule type" value="Genomic_DNA"/>
</dbReference>
<dbReference type="EMBL" id="CAMXCT010000876">
    <property type="protein sequence ID" value="CAI3984269.1"/>
    <property type="molecule type" value="Genomic_DNA"/>
</dbReference>
<dbReference type="AlphaFoldDB" id="A0A9P1C393"/>
<reference evidence="2" key="2">
    <citation type="submission" date="2024-04" db="EMBL/GenBank/DDBJ databases">
        <authorList>
            <person name="Chen Y."/>
            <person name="Shah S."/>
            <person name="Dougan E. K."/>
            <person name="Thang M."/>
            <person name="Chan C."/>
        </authorList>
    </citation>
    <scope>NUCLEOTIDE SEQUENCE [LARGE SCALE GENOMIC DNA]</scope>
</reference>
<dbReference type="OrthoDB" id="438176at2759"/>